<comment type="caution">
    <text evidence="3">The sequence shown here is derived from an EMBL/GenBank/DDBJ whole genome shotgun (WGS) entry which is preliminary data.</text>
</comment>
<dbReference type="InterPro" id="IPR002822">
    <property type="entry name" value="Ni_insertion"/>
</dbReference>
<name>A0ABW5S0P2_9BACL</name>
<organism evidence="3 4">
    <name type="scientific">Sporolactobacillus shoreicorticis</name>
    <dbReference type="NCBI Taxonomy" id="1923877"/>
    <lineage>
        <taxon>Bacteria</taxon>
        <taxon>Bacillati</taxon>
        <taxon>Bacillota</taxon>
        <taxon>Bacilli</taxon>
        <taxon>Bacillales</taxon>
        <taxon>Sporolactobacillaceae</taxon>
        <taxon>Sporolactobacillus</taxon>
    </lineage>
</organism>
<dbReference type="NCBIfam" id="TIGR00299">
    <property type="entry name" value="nickel pincer cofactor biosynthesis protein LarC"/>
    <property type="match status" value="1"/>
</dbReference>
<comment type="catalytic activity">
    <reaction evidence="2">
        <text>Ni(II)-pyridinium-3,5-bisthiocarboxylate mononucleotide = pyridinium-3,5-bisthiocarboxylate mononucleotide + Ni(2+)</text>
        <dbReference type="Rhea" id="RHEA:54784"/>
        <dbReference type="ChEBI" id="CHEBI:49786"/>
        <dbReference type="ChEBI" id="CHEBI:137372"/>
        <dbReference type="ChEBI" id="CHEBI:137373"/>
        <dbReference type="EC" id="4.99.1.12"/>
    </reaction>
</comment>
<dbReference type="HAMAP" id="MF_01074">
    <property type="entry name" value="LarC"/>
    <property type="match status" value="1"/>
</dbReference>
<dbReference type="EC" id="4.99.1.12" evidence="2"/>
<keyword evidence="4" id="KW-1185">Reference proteome</keyword>
<proteinExistence type="inferred from homology"/>
<evidence type="ECO:0000313" key="4">
    <source>
        <dbReference type="Proteomes" id="UP001597399"/>
    </source>
</evidence>
<dbReference type="Pfam" id="PF01969">
    <property type="entry name" value="Ni_insertion"/>
    <property type="match status" value="1"/>
</dbReference>
<sequence>MKTLYLDAFSGISGDMFIGALLDLGVNFEQFQTELAKLHVGDYRLRHERLAKNSIYGTNFDVEMNDEKDHGFIEPHDHHHHDVRHLSDICSLIDSSDLSAKIKKQSISVFTEIAKAEAAVHQMTLADVHFHEVGALDSIVDIVGCFIALDLLGVDDVGASALTDGSGFIRVAHGQMPVPVPAVMQMRIGTAIPIKQRTDIQTELITPTGMGLVKEIVSHFGTIPEDGVLLKTGYGFGKRDTGSFNALRALLFETKKSRQTVNTDHDEVLLIEANLDDQSGESLGFAMDQLIDAGAFDVFFTPIYMKKNRPACKLSVLCAPEERDTFVNLLLKHTSTIGVRYQVMQRSIMQRQFKKVETKFGTIRVKVARRDGVVKQTAEYDDCACAARTHGVSLAAVEQEVRRQLSDSLNQN</sequence>
<gene>
    <name evidence="2 3" type="primary">larC</name>
    <name evidence="3" type="ORF">ACFSUE_06650</name>
</gene>
<dbReference type="PANTHER" id="PTHR36566">
    <property type="entry name" value="NICKEL INSERTION PROTEIN-RELATED"/>
    <property type="match status" value="1"/>
</dbReference>
<reference evidence="4" key="1">
    <citation type="journal article" date="2019" name="Int. J. Syst. Evol. Microbiol.">
        <title>The Global Catalogue of Microorganisms (GCM) 10K type strain sequencing project: providing services to taxonomists for standard genome sequencing and annotation.</title>
        <authorList>
            <consortium name="The Broad Institute Genomics Platform"/>
            <consortium name="The Broad Institute Genome Sequencing Center for Infectious Disease"/>
            <person name="Wu L."/>
            <person name="Ma J."/>
        </authorList>
    </citation>
    <scope>NUCLEOTIDE SEQUENCE [LARGE SCALE GENOMIC DNA]</scope>
    <source>
        <strain evidence="4">TISTR 2466</strain>
    </source>
</reference>
<dbReference type="EMBL" id="JBHUMQ010000015">
    <property type="protein sequence ID" value="MFD2693311.1"/>
    <property type="molecule type" value="Genomic_DNA"/>
</dbReference>
<evidence type="ECO:0000256" key="2">
    <source>
        <dbReference type="HAMAP-Rule" id="MF_01074"/>
    </source>
</evidence>
<dbReference type="Gene3D" id="3.30.70.1380">
    <property type="entry name" value="Transcriptional regulatory protein pf0864 domain like"/>
    <property type="match status" value="1"/>
</dbReference>
<dbReference type="Gene3D" id="3.10.20.300">
    <property type="entry name" value="mk0293 like domain"/>
    <property type="match status" value="1"/>
</dbReference>
<keyword evidence="2 3" id="KW-0456">Lyase</keyword>
<dbReference type="Proteomes" id="UP001597399">
    <property type="component" value="Unassembled WGS sequence"/>
</dbReference>
<protein>
    <recommendedName>
        <fullName evidence="2">Pyridinium-3,5-bisthiocarboxylic acid mononucleotide nickel insertion protein</fullName>
        <shortName evidence="2">P2TMN nickel insertion protein</shortName>
        <ecNumber evidence="2">4.99.1.12</ecNumber>
    </recommendedName>
    <alternativeName>
        <fullName evidence="2">Nickel-pincer cofactor biosynthesis protein LarC</fullName>
    </alternativeName>
</protein>
<accession>A0ABW5S0P2</accession>
<dbReference type="GO" id="GO:0016829">
    <property type="term" value="F:lyase activity"/>
    <property type="evidence" value="ECO:0007669"/>
    <property type="project" value="UniProtKB-KW"/>
</dbReference>
<evidence type="ECO:0000256" key="1">
    <source>
        <dbReference type="ARBA" id="ARBA00022596"/>
    </source>
</evidence>
<comment type="similarity">
    <text evidence="2">Belongs to the LarC family.</text>
</comment>
<dbReference type="RefSeq" id="WP_253058082.1">
    <property type="nucleotide sequence ID" value="NZ_JAMXWM010000002.1"/>
</dbReference>
<evidence type="ECO:0000313" key="3">
    <source>
        <dbReference type="EMBL" id="MFD2693311.1"/>
    </source>
</evidence>
<keyword evidence="1 2" id="KW-0533">Nickel</keyword>
<dbReference type="PANTHER" id="PTHR36566:SF1">
    <property type="entry name" value="PYRIDINIUM-3,5-BISTHIOCARBOXYLIC ACID MONONUCLEOTIDE NICKEL INSERTION PROTEIN"/>
    <property type="match status" value="1"/>
</dbReference>
<comment type="function">
    <text evidence="2">Involved in the biosynthesis of a nickel-pincer cofactor ((SCS)Ni(II) pincer complex). Binds Ni(2+), and functions in nickel delivery to pyridinium-3,5-bisthiocarboxylic acid mononucleotide (P2TMN), to form the mature cofactor. Is thus probably required for the activation of nickel-pincer cofactor-dependent enzymes.</text>
</comment>